<accession>A0ACC2LH15</accession>
<comment type="caution">
    <text evidence="1">The sequence shown here is derived from an EMBL/GenBank/DDBJ whole genome shotgun (WGS) entry which is preliminary data.</text>
</comment>
<evidence type="ECO:0000313" key="2">
    <source>
        <dbReference type="Proteomes" id="UP001234297"/>
    </source>
</evidence>
<organism evidence="1 2">
    <name type="scientific">Persea americana</name>
    <name type="common">Avocado</name>
    <dbReference type="NCBI Taxonomy" id="3435"/>
    <lineage>
        <taxon>Eukaryota</taxon>
        <taxon>Viridiplantae</taxon>
        <taxon>Streptophyta</taxon>
        <taxon>Embryophyta</taxon>
        <taxon>Tracheophyta</taxon>
        <taxon>Spermatophyta</taxon>
        <taxon>Magnoliopsida</taxon>
        <taxon>Magnoliidae</taxon>
        <taxon>Laurales</taxon>
        <taxon>Lauraceae</taxon>
        <taxon>Persea</taxon>
    </lineage>
</organism>
<protein>
    <submittedName>
        <fullName evidence="1">Uncharacterized protein</fullName>
    </submittedName>
</protein>
<proteinExistence type="predicted"/>
<name>A0ACC2LH15_PERAE</name>
<evidence type="ECO:0000313" key="1">
    <source>
        <dbReference type="EMBL" id="KAJ8632694.1"/>
    </source>
</evidence>
<reference evidence="1 2" key="1">
    <citation type="journal article" date="2022" name="Hortic Res">
        <title>A haplotype resolved chromosomal level avocado genome allows analysis of novel avocado genes.</title>
        <authorList>
            <person name="Nath O."/>
            <person name="Fletcher S.J."/>
            <person name="Hayward A."/>
            <person name="Shaw L.M."/>
            <person name="Masouleh A.K."/>
            <person name="Furtado A."/>
            <person name="Henry R.J."/>
            <person name="Mitter N."/>
        </authorList>
    </citation>
    <scope>NUCLEOTIDE SEQUENCE [LARGE SCALE GENOMIC DNA]</scope>
    <source>
        <strain evidence="2">cv. Hass</strain>
    </source>
</reference>
<gene>
    <name evidence="1" type="ORF">MRB53_026030</name>
</gene>
<dbReference type="Proteomes" id="UP001234297">
    <property type="component" value="Chromosome 8"/>
</dbReference>
<dbReference type="EMBL" id="CM056816">
    <property type="protein sequence ID" value="KAJ8632694.1"/>
    <property type="molecule type" value="Genomic_DNA"/>
</dbReference>
<keyword evidence="2" id="KW-1185">Reference proteome</keyword>
<sequence>MGRSDKYWSRSFRKSEKESVGCMTGVLQLFDFHHQQQLYTDSLQGLEAPRNSLELEYLEFSSAALAAIEEDLQIPCLPKSIEKDSSSDTTSLQRSKTPNLVARLMGLDILPDQVSSPPKHKRTSSSHLRPLLIRDNIEMGTRSLPDTPRISAARGSDVDPRLSLQLNKENIEMPEFSYFSRSVSRRDFISTSSKKKKLVVREERFREESRSPRAREIVKQVKESVKRRVGMDITNVSCRNRSCDESGKKTKRMSRLSEESKRSGQQSTSSWSPRLRYLEKKIKRIENKEPISVFISESPKQSSSKSYQSSSSSLSSTSTTLESLLLKESEEAKAKALPKSTTKCKKANCERFTQRAKTTNSTQTARKKCKTPFSKALRLQFHPSSNSTETPLQTVVTSPLHSAALSPHHHHQYDQNQKQPPQEPNPPLVLDRDNSSIPTTLSDSDAELLYVTAILDRTIVSKDHPTVPFTSWFSPSHPLDPSLFNHLEHSFQSSSSDGPLNQKSNRRLLFDFVDEILCTTLKLHLVMKPWLQWEKPRAFEREELVEQVGSKVGGFGSAKCETQQDIDGLVELEPWEANVRGGGRGRWCCYSAVDEEREAIVFEMERRILESLMEEALIFL</sequence>